<dbReference type="EMBL" id="BAABIG010000025">
    <property type="protein sequence ID" value="GAA4799861.1"/>
    <property type="molecule type" value="Genomic_DNA"/>
</dbReference>
<keyword evidence="3" id="KW-1185">Reference proteome</keyword>
<proteinExistence type="predicted"/>
<feature type="domain" description="Siderophore-interacting FAD-binding" evidence="1">
    <location>
        <begin position="148"/>
        <end position="204"/>
    </location>
</feature>
<accession>A0ABP9BWB5</accession>
<dbReference type="Pfam" id="PF08021">
    <property type="entry name" value="FAD_binding_9"/>
    <property type="match status" value="1"/>
</dbReference>
<evidence type="ECO:0000313" key="2">
    <source>
        <dbReference type="EMBL" id="GAA4799861.1"/>
    </source>
</evidence>
<evidence type="ECO:0000259" key="1">
    <source>
        <dbReference type="Pfam" id="PF08021"/>
    </source>
</evidence>
<dbReference type="InterPro" id="IPR013113">
    <property type="entry name" value="SIP_FAD-bd"/>
</dbReference>
<comment type="caution">
    <text evidence="2">The sequence shown here is derived from an EMBL/GenBank/DDBJ whole genome shotgun (WGS) entry which is preliminary data.</text>
</comment>
<evidence type="ECO:0000313" key="3">
    <source>
        <dbReference type="Proteomes" id="UP001501265"/>
    </source>
</evidence>
<protein>
    <recommendedName>
        <fullName evidence="1">Siderophore-interacting FAD-binding domain-containing protein</fullName>
    </recommendedName>
</protein>
<reference evidence="3" key="1">
    <citation type="journal article" date="2019" name="Int. J. Syst. Evol. Microbiol.">
        <title>The Global Catalogue of Microorganisms (GCM) 10K type strain sequencing project: providing services to taxonomists for standard genome sequencing and annotation.</title>
        <authorList>
            <consortium name="The Broad Institute Genomics Platform"/>
            <consortium name="The Broad Institute Genome Sequencing Center for Infectious Disease"/>
            <person name="Wu L."/>
            <person name="Ma J."/>
        </authorList>
    </citation>
    <scope>NUCLEOTIDE SEQUENCE [LARGE SCALE GENOMIC DNA]</scope>
    <source>
        <strain evidence="3">JCM 18081</strain>
    </source>
</reference>
<name>A0ABP9BWB5_9ACTN</name>
<gene>
    <name evidence="2" type="ORF">GCM10023220_30140</name>
</gene>
<dbReference type="RefSeq" id="WP_345620088.1">
    <property type="nucleotide sequence ID" value="NZ_BAABIG010000025.1"/>
</dbReference>
<sequence>MLTLRVNGSARPTDEPDVLARMETEGRRPVLAVVVEVSEVYFHCGRAVVRSRLWDPAGQALADEVPSAGEIVTAQLGVLGAGRPHRRAAPQLAVCPGPGPRDSSWTCEPCAPRWPAPSAPPDDGSETRTSMLPKVRTPRTRRMITLEVRGTERLSPHFSTGTLGGPELAHLDATGLDQTVRLFFPRDGQDGLWMPSRNSEAWMAELLMMPKSDIAFFGYWRRGRAALG</sequence>
<organism evidence="2 3">
    <name type="scientific">Streptomyces ziwulingensis</name>
    <dbReference type="NCBI Taxonomy" id="1045501"/>
    <lineage>
        <taxon>Bacteria</taxon>
        <taxon>Bacillati</taxon>
        <taxon>Actinomycetota</taxon>
        <taxon>Actinomycetes</taxon>
        <taxon>Kitasatosporales</taxon>
        <taxon>Streptomycetaceae</taxon>
        <taxon>Streptomyces</taxon>
    </lineage>
</organism>
<dbReference type="Proteomes" id="UP001501265">
    <property type="component" value="Unassembled WGS sequence"/>
</dbReference>
<dbReference type="Gene3D" id="2.40.30.10">
    <property type="entry name" value="Translation factors"/>
    <property type="match status" value="1"/>
</dbReference>